<name>A0A6S6VLC6_9PLEO</name>
<dbReference type="EMBL" id="HG992979">
    <property type="protein sequence ID" value="CAE7020790.1"/>
    <property type="molecule type" value="Genomic_DNA"/>
</dbReference>
<accession>A0A6S6VLC6</accession>
<organism evidence="1 2">
    <name type="scientific">Pyrenophora teres f. teres</name>
    <dbReference type="NCBI Taxonomy" id="97479"/>
    <lineage>
        <taxon>Eukaryota</taxon>
        <taxon>Fungi</taxon>
        <taxon>Dikarya</taxon>
        <taxon>Ascomycota</taxon>
        <taxon>Pezizomycotina</taxon>
        <taxon>Dothideomycetes</taxon>
        <taxon>Pleosporomycetidae</taxon>
        <taxon>Pleosporales</taxon>
        <taxon>Pleosporineae</taxon>
        <taxon>Pleosporaceae</taxon>
        <taxon>Pyrenophora</taxon>
    </lineage>
</organism>
<evidence type="ECO:0000313" key="1">
    <source>
        <dbReference type="EMBL" id="CAE7020790.1"/>
    </source>
</evidence>
<dbReference type="AlphaFoldDB" id="A0A6S6VLC6"/>
<dbReference type="Proteomes" id="UP000472372">
    <property type="component" value="Chromosome 3"/>
</dbReference>
<evidence type="ECO:0000313" key="2">
    <source>
        <dbReference type="Proteomes" id="UP000472372"/>
    </source>
</evidence>
<proteinExistence type="predicted"/>
<gene>
    <name evidence="1" type="ORF">PTTW11_03141</name>
</gene>
<sequence length="64" mass="6660">MKYFFPILVGTLATLLPSAIAEKVCTPCSPGRAVTQSCSGDTGSSRVCGGTCPPRGQFCCDLRC</sequence>
<reference evidence="1" key="1">
    <citation type="submission" date="2021-02" db="EMBL/GenBank/DDBJ databases">
        <authorList>
            <person name="Syme A R."/>
            <person name="Syme A R."/>
            <person name="Moolhuijzen P."/>
        </authorList>
    </citation>
    <scope>NUCLEOTIDE SEQUENCE</scope>
    <source>
        <strain evidence="1">W1-1</strain>
    </source>
</reference>
<protein>
    <submittedName>
        <fullName evidence="1">Uncharacterized protein</fullName>
    </submittedName>
</protein>